<name>A0AAN9FVI7_CROPI</name>
<dbReference type="AlphaFoldDB" id="A0AAN9FVI7"/>
<evidence type="ECO:0000313" key="2">
    <source>
        <dbReference type="EMBL" id="KAK7281749.1"/>
    </source>
</evidence>
<evidence type="ECO:0000256" key="1">
    <source>
        <dbReference type="SAM" id="MobiDB-lite"/>
    </source>
</evidence>
<feature type="region of interest" description="Disordered" evidence="1">
    <location>
        <begin position="124"/>
        <end position="179"/>
    </location>
</feature>
<proteinExistence type="predicted"/>
<accession>A0AAN9FVI7</accession>
<feature type="region of interest" description="Disordered" evidence="1">
    <location>
        <begin position="1"/>
        <end position="79"/>
    </location>
</feature>
<gene>
    <name evidence="2" type="ORF">RIF29_09997</name>
</gene>
<feature type="compositionally biased region" description="Polar residues" evidence="1">
    <location>
        <begin position="142"/>
        <end position="164"/>
    </location>
</feature>
<feature type="compositionally biased region" description="Acidic residues" evidence="1">
    <location>
        <begin position="24"/>
        <end position="36"/>
    </location>
</feature>
<organism evidence="2 3">
    <name type="scientific">Crotalaria pallida</name>
    <name type="common">Smooth rattlebox</name>
    <name type="synonym">Crotalaria striata</name>
    <dbReference type="NCBI Taxonomy" id="3830"/>
    <lineage>
        <taxon>Eukaryota</taxon>
        <taxon>Viridiplantae</taxon>
        <taxon>Streptophyta</taxon>
        <taxon>Embryophyta</taxon>
        <taxon>Tracheophyta</taxon>
        <taxon>Spermatophyta</taxon>
        <taxon>Magnoliopsida</taxon>
        <taxon>eudicotyledons</taxon>
        <taxon>Gunneridae</taxon>
        <taxon>Pentapetalae</taxon>
        <taxon>rosids</taxon>
        <taxon>fabids</taxon>
        <taxon>Fabales</taxon>
        <taxon>Fabaceae</taxon>
        <taxon>Papilionoideae</taxon>
        <taxon>50 kb inversion clade</taxon>
        <taxon>genistoids sensu lato</taxon>
        <taxon>core genistoids</taxon>
        <taxon>Crotalarieae</taxon>
        <taxon>Crotalaria</taxon>
    </lineage>
</organism>
<keyword evidence="3" id="KW-1185">Reference proteome</keyword>
<dbReference type="EMBL" id="JAYWIO010000002">
    <property type="protein sequence ID" value="KAK7281749.1"/>
    <property type="molecule type" value="Genomic_DNA"/>
</dbReference>
<dbReference type="Proteomes" id="UP001372338">
    <property type="component" value="Unassembled WGS sequence"/>
</dbReference>
<feature type="compositionally biased region" description="Basic and acidic residues" evidence="1">
    <location>
        <begin position="50"/>
        <end position="63"/>
    </location>
</feature>
<protein>
    <submittedName>
        <fullName evidence="2">Uncharacterized protein</fullName>
    </submittedName>
</protein>
<sequence length="179" mass="19788">MEASEDFDNVNLDNDYDHISINDSDSDDNSCDDDNGDVSGIDEYGDFDEEEKHVSNDKVEKGSEASSPGKNDKDAMKEELSELKSTMKYIKETVENMAKIIVSNNSSLTFTTSPNGVPIIVSNSSTPLTAPMPETKTESFKNKQASPTMNARAFEQSSNGTPETQMRKRLFNHEKNAKS</sequence>
<feature type="compositionally biased region" description="Basic and acidic residues" evidence="1">
    <location>
        <begin position="70"/>
        <end position="79"/>
    </location>
</feature>
<evidence type="ECO:0000313" key="3">
    <source>
        <dbReference type="Proteomes" id="UP001372338"/>
    </source>
</evidence>
<comment type="caution">
    <text evidence="2">The sequence shown here is derived from an EMBL/GenBank/DDBJ whole genome shotgun (WGS) entry which is preliminary data.</text>
</comment>
<reference evidence="2 3" key="1">
    <citation type="submission" date="2024-01" db="EMBL/GenBank/DDBJ databases">
        <title>The genomes of 5 underutilized Papilionoideae crops provide insights into root nodulation and disease resistanc.</title>
        <authorList>
            <person name="Yuan L."/>
        </authorList>
    </citation>
    <scope>NUCLEOTIDE SEQUENCE [LARGE SCALE GENOMIC DNA]</scope>
    <source>
        <strain evidence="2">ZHUSHIDOU_FW_LH</strain>
        <tissue evidence="2">Leaf</tissue>
    </source>
</reference>